<name>T1EQB2_HELRO</name>
<dbReference type="Gene3D" id="3.30.160.60">
    <property type="entry name" value="Classic Zinc Finger"/>
    <property type="match status" value="2"/>
</dbReference>
<sequence length="258" mass="29207">MSIQQPTGYVPVVRPMKYVKKIKEPSTPVLCEICNLKLNSTSQAEVHLKGQNHLKAVKKLEKASSEQCSEGEMNGLNNTVDFNSTIQNIPVIQPSSQTVSDKSDENNTEGGKSEHTEPNQKRTKTLTYVYCEVCMAKFNSQAQADDHFKGLRHLKKLKLMQKSAHIGKREFYILYLFQYQIPIPGQTHRSKIINLTSVNKEMIGNVNGWFYCNSCNISCPTSAALHNHVMTMEHKSNVGFKNSQLENTYINCSYPIPY</sequence>
<evidence type="ECO:0000313" key="6">
    <source>
        <dbReference type="Proteomes" id="UP000015101"/>
    </source>
</evidence>
<dbReference type="HOGENOM" id="CLU_051920_1_0_1"/>
<dbReference type="EMBL" id="AMQM01000608">
    <property type="status" value="NOT_ANNOTATED_CDS"/>
    <property type="molecule type" value="Genomic_DNA"/>
</dbReference>
<dbReference type="PANTHER" id="PTHR46786">
    <property type="entry name" value="ZINC FINGER MATRIN-TYPE PROTEIN 3"/>
    <property type="match status" value="1"/>
</dbReference>
<evidence type="ECO:0000259" key="2">
    <source>
        <dbReference type="SMART" id="SM00355"/>
    </source>
</evidence>
<feature type="domain" description="C2H2-type" evidence="2">
    <location>
        <begin position="210"/>
        <end position="234"/>
    </location>
</feature>
<dbReference type="EnsemblMetazoa" id="HelroT160492">
    <property type="protein sequence ID" value="HelroP160492"/>
    <property type="gene ID" value="HelroG160492"/>
</dbReference>
<evidence type="ECO:0000259" key="3">
    <source>
        <dbReference type="SMART" id="SM00451"/>
    </source>
</evidence>
<gene>
    <name evidence="5" type="primary">20198762</name>
    <name evidence="4" type="ORF">HELRODRAFT_160492</name>
</gene>
<dbReference type="SMART" id="SM00355">
    <property type="entry name" value="ZnF_C2H2"/>
    <property type="match status" value="3"/>
</dbReference>
<dbReference type="Proteomes" id="UP000015101">
    <property type="component" value="Unassembled WGS sequence"/>
</dbReference>
<dbReference type="SUPFAM" id="SSF57667">
    <property type="entry name" value="beta-beta-alpha zinc fingers"/>
    <property type="match status" value="3"/>
</dbReference>
<feature type="domain" description="C2H2-type" evidence="2">
    <location>
        <begin position="29"/>
        <end position="53"/>
    </location>
</feature>
<dbReference type="EMBL" id="KB096324">
    <property type="protein sequence ID" value="ESO06328.1"/>
    <property type="molecule type" value="Genomic_DNA"/>
</dbReference>
<protein>
    <recommendedName>
        <fullName evidence="7">C2H2-type domain-containing protein</fullName>
    </recommendedName>
</protein>
<accession>T1EQB2</accession>
<dbReference type="OrthoDB" id="6288877at2759"/>
<evidence type="ECO:0008006" key="7">
    <source>
        <dbReference type="Google" id="ProtNLM"/>
    </source>
</evidence>
<dbReference type="AlphaFoldDB" id="T1EQB2"/>
<feature type="region of interest" description="Disordered" evidence="1">
    <location>
        <begin position="93"/>
        <end position="120"/>
    </location>
</feature>
<evidence type="ECO:0000313" key="5">
    <source>
        <dbReference type="EnsemblMetazoa" id="HelroP160492"/>
    </source>
</evidence>
<dbReference type="PANTHER" id="PTHR46786:SF1">
    <property type="entry name" value="ZINC FINGER MATRIN-TYPE PROTEIN 3"/>
    <property type="match status" value="1"/>
</dbReference>
<evidence type="ECO:0000256" key="1">
    <source>
        <dbReference type="SAM" id="MobiDB-lite"/>
    </source>
</evidence>
<feature type="domain" description="U1-type" evidence="3">
    <location>
        <begin position="207"/>
        <end position="241"/>
    </location>
</feature>
<feature type="compositionally biased region" description="Basic and acidic residues" evidence="1">
    <location>
        <begin position="101"/>
        <end position="120"/>
    </location>
</feature>
<dbReference type="GO" id="GO:0003676">
    <property type="term" value="F:nucleic acid binding"/>
    <property type="evidence" value="ECO:0007669"/>
    <property type="project" value="InterPro"/>
</dbReference>
<evidence type="ECO:0000313" key="4">
    <source>
        <dbReference type="EMBL" id="ESO06328.1"/>
    </source>
</evidence>
<keyword evidence="6" id="KW-1185">Reference proteome</keyword>
<proteinExistence type="predicted"/>
<reference evidence="5" key="3">
    <citation type="submission" date="2015-06" db="UniProtKB">
        <authorList>
            <consortium name="EnsemblMetazoa"/>
        </authorList>
    </citation>
    <scope>IDENTIFICATION</scope>
</reference>
<feature type="domain" description="U1-type" evidence="3">
    <location>
        <begin position="26"/>
        <end position="60"/>
    </location>
</feature>
<dbReference type="InParanoid" id="T1EQB2"/>
<dbReference type="Pfam" id="PF12874">
    <property type="entry name" value="zf-met"/>
    <property type="match status" value="2"/>
</dbReference>
<dbReference type="RefSeq" id="XP_009015696.1">
    <property type="nucleotide sequence ID" value="XM_009017448.1"/>
</dbReference>
<dbReference type="STRING" id="6412.T1EQB2"/>
<dbReference type="InterPro" id="IPR036236">
    <property type="entry name" value="Znf_C2H2_sf"/>
</dbReference>
<reference evidence="6" key="1">
    <citation type="submission" date="2012-12" db="EMBL/GenBank/DDBJ databases">
        <authorList>
            <person name="Hellsten U."/>
            <person name="Grimwood J."/>
            <person name="Chapman J.A."/>
            <person name="Shapiro H."/>
            <person name="Aerts A."/>
            <person name="Otillar R.P."/>
            <person name="Terry A.Y."/>
            <person name="Boore J.L."/>
            <person name="Simakov O."/>
            <person name="Marletaz F."/>
            <person name="Cho S.-J."/>
            <person name="Edsinger-Gonzales E."/>
            <person name="Havlak P."/>
            <person name="Kuo D.-H."/>
            <person name="Larsson T."/>
            <person name="Lv J."/>
            <person name="Arendt D."/>
            <person name="Savage R."/>
            <person name="Osoegawa K."/>
            <person name="de Jong P."/>
            <person name="Lindberg D.R."/>
            <person name="Seaver E.C."/>
            <person name="Weisblat D.A."/>
            <person name="Putnam N.H."/>
            <person name="Grigoriev I.V."/>
            <person name="Rokhsar D.S."/>
        </authorList>
    </citation>
    <scope>NUCLEOTIDE SEQUENCE</scope>
</reference>
<feature type="domain" description="C2H2-type" evidence="2">
    <location>
        <begin position="129"/>
        <end position="153"/>
    </location>
</feature>
<dbReference type="GO" id="GO:0008270">
    <property type="term" value="F:zinc ion binding"/>
    <property type="evidence" value="ECO:0007669"/>
    <property type="project" value="InterPro"/>
</dbReference>
<feature type="domain" description="U1-type" evidence="3">
    <location>
        <begin position="126"/>
        <end position="160"/>
    </location>
</feature>
<dbReference type="eggNOG" id="ENOG502QW4K">
    <property type="taxonomic scope" value="Eukaryota"/>
</dbReference>
<dbReference type="SMART" id="SM00451">
    <property type="entry name" value="ZnF_U1"/>
    <property type="match status" value="3"/>
</dbReference>
<dbReference type="InterPro" id="IPR013087">
    <property type="entry name" value="Znf_C2H2_type"/>
</dbReference>
<dbReference type="GeneID" id="20198762"/>
<dbReference type="CTD" id="20198762"/>
<dbReference type="KEGG" id="hro:HELRODRAFT_160492"/>
<dbReference type="InterPro" id="IPR003604">
    <property type="entry name" value="Matrin/U1-like-C_Znf_C2H2"/>
</dbReference>
<reference evidence="4 6" key="2">
    <citation type="journal article" date="2013" name="Nature">
        <title>Insights into bilaterian evolution from three spiralian genomes.</title>
        <authorList>
            <person name="Simakov O."/>
            <person name="Marletaz F."/>
            <person name="Cho S.J."/>
            <person name="Edsinger-Gonzales E."/>
            <person name="Havlak P."/>
            <person name="Hellsten U."/>
            <person name="Kuo D.H."/>
            <person name="Larsson T."/>
            <person name="Lv J."/>
            <person name="Arendt D."/>
            <person name="Savage R."/>
            <person name="Osoegawa K."/>
            <person name="de Jong P."/>
            <person name="Grimwood J."/>
            <person name="Chapman J.A."/>
            <person name="Shapiro H."/>
            <person name="Aerts A."/>
            <person name="Otillar R.P."/>
            <person name="Terry A.Y."/>
            <person name="Boore J.L."/>
            <person name="Grigoriev I.V."/>
            <person name="Lindberg D.R."/>
            <person name="Seaver E.C."/>
            <person name="Weisblat D.A."/>
            <person name="Putnam N.H."/>
            <person name="Rokhsar D.S."/>
        </authorList>
    </citation>
    <scope>NUCLEOTIDE SEQUENCE</scope>
</reference>
<dbReference type="InterPro" id="IPR052644">
    <property type="entry name" value="ZMAT3"/>
</dbReference>
<organism evidence="5 6">
    <name type="scientific">Helobdella robusta</name>
    <name type="common">Californian leech</name>
    <dbReference type="NCBI Taxonomy" id="6412"/>
    <lineage>
        <taxon>Eukaryota</taxon>
        <taxon>Metazoa</taxon>
        <taxon>Spiralia</taxon>
        <taxon>Lophotrochozoa</taxon>
        <taxon>Annelida</taxon>
        <taxon>Clitellata</taxon>
        <taxon>Hirudinea</taxon>
        <taxon>Rhynchobdellida</taxon>
        <taxon>Glossiphoniidae</taxon>
        <taxon>Helobdella</taxon>
    </lineage>
</organism>